<keyword evidence="8" id="KW-1185">Reference proteome</keyword>
<protein>
    <submittedName>
        <fullName evidence="7">Peptide/nickel transport system substrate-binding protein</fullName>
    </submittedName>
</protein>
<dbReference type="OrthoDB" id="9796817at2"/>
<evidence type="ECO:0000256" key="3">
    <source>
        <dbReference type="ARBA" id="ARBA00022448"/>
    </source>
</evidence>
<dbReference type="PIRSF" id="PIRSF002741">
    <property type="entry name" value="MppA"/>
    <property type="match status" value="1"/>
</dbReference>
<dbReference type="PROSITE" id="PS01040">
    <property type="entry name" value="SBP_BACTERIAL_5"/>
    <property type="match status" value="1"/>
</dbReference>
<organism evidence="7">
    <name type="scientific">Tepidanaerobacter syntrophicus</name>
    <dbReference type="NCBI Taxonomy" id="224999"/>
    <lineage>
        <taxon>Bacteria</taxon>
        <taxon>Bacillati</taxon>
        <taxon>Bacillota</taxon>
        <taxon>Clostridia</taxon>
        <taxon>Thermosediminibacterales</taxon>
        <taxon>Tepidanaerobacteraceae</taxon>
        <taxon>Tepidanaerobacter</taxon>
    </lineage>
</organism>
<dbReference type="GO" id="GO:0015833">
    <property type="term" value="P:peptide transport"/>
    <property type="evidence" value="ECO:0007669"/>
    <property type="project" value="TreeGrafter"/>
</dbReference>
<dbReference type="PROSITE" id="PS51257">
    <property type="entry name" value="PROKAR_LIPOPROTEIN"/>
    <property type="match status" value="1"/>
</dbReference>
<dbReference type="InterPro" id="IPR023765">
    <property type="entry name" value="SBP_5_CS"/>
</dbReference>
<comment type="similarity">
    <text evidence="2">Belongs to the bacterial solute-binding protein 5 family.</text>
</comment>
<keyword evidence="3" id="KW-0813">Transport</keyword>
<dbReference type="PANTHER" id="PTHR30290">
    <property type="entry name" value="PERIPLASMIC BINDING COMPONENT OF ABC TRANSPORTER"/>
    <property type="match status" value="1"/>
</dbReference>
<dbReference type="AlphaFoldDB" id="A0A0U9HGD8"/>
<dbReference type="Gene3D" id="3.40.190.10">
    <property type="entry name" value="Periplasmic binding protein-like II"/>
    <property type="match status" value="1"/>
</dbReference>
<evidence type="ECO:0000313" key="8">
    <source>
        <dbReference type="Proteomes" id="UP000062160"/>
    </source>
</evidence>
<evidence type="ECO:0000256" key="1">
    <source>
        <dbReference type="ARBA" id="ARBA00004193"/>
    </source>
</evidence>
<reference evidence="7" key="1">
    <citation type="journal article" date="2016" name="Genome Announc.">
        <title>Draft Genome Sequence of the Syntrophic Lactate-Degrading Bacterium Tepidanaerobacter syntrophicus JLT.</title>
        <authorList>
            <person name="Matsuura N."/>
            <person name="Ohashi A."/>
            <person name="Tourlousse D.M."/>
            <person name="Sekiguchi Y."/>
        </authorList>
    </citation>
    <scope>NUCLEOTIDE SEQUENCE [LARGE SCALE GENOMIC DNA]</scope>
    <source>
        <strain evidence="7">JL</strain>
    </source>
</reference>
<dbReference type="Pfam" id="PF00496">
    <property type="entry name" value="SBP_bac_5"/>
    <property type="match status" value="1"/>
</dbReference>
<dbReference type="Gene3D" id="3.90.76.10">
    <property type="entry name" value="Dipeptide-binding Protein, Domain 1"/>
    <property type="match status" value="1"/>
</dbReference>
<dbReference type="InterPro" id="IPR000914">
    <property type="entry name" value="SBP_5_dom"/>
</dbReference>
<feature type="domain" description="Solute-binding protein family 5" evidence="6">
    <location>
        <begin position="87"/>
        <end position="434"/>
    </location>
</feature>
<accession>A0A0U9HGD8</accession>
<dbReference type="InterPro" id="IPR039424">
    <property type="entry name" value="SBP_5"/>
</dbReference>
<comment type="subcellular location">
    <subcellularLocation>
        <location evidence="1">Cell membrane</location>
        <topology evidence="1">Lipid-anchor</topology>
    </subcellularLocation>
</comment>
<evidence type="ECO:0000259" key="6">
    <source>
        <dbReference type="Pfam" id="PF00496"/>
    </source>
</evidence>
<dbReference type="Gene3D" id="3.10.105.10">
    <property type="entry name" value="Dipeptide-binding Protein, Domain 3"/>
    <property type="match status" value="1"/>
</dbReference>
<dbReference type="Proteomes" id="UP000062160">
    <property type="component" value="Unassembled WGS sequence"/>
</dbReference>
<dbReference type="SUPFAM" id="SSF53850">
    <property type="entry name" value="Periplasmic binding protein-like II"/>
    <property type="match status" value="1"/>
</dbReference>
<evidence type="ECO:0000256" key="2">
    <source>
        <dbReference type="ARBA" id="ARBA00005695"/>
    </source>
</evidence>
<sequence>MRKGLQFLLILSLVVTLIAGCGGSSSQPTQQPGKEGTTSTATKDTIIIALQGEPSTLDPQFADDGNMRAVTDNVFERLLELDGKTLEPINGLATDIKSIDDVTWQLTLREGVKFHNGDPFTAEDAVFSIKRVTDPAYKSQIAGNFNTIKDAKVIDDKTIQIVTDGPDPILPKRLTRLDIVDKKYIESNPDKVATEPIGTGPYKVTKWNRGVDITIERNEDYWGNKPQIKGATYRFIQESSTRLSALKAGEIDLAVNMLPEYVSELPAYKTSDGIEFTFIRFNTLRGPMKSKLMRQAACYAVDKKALADSLYLGYANVAQGQLAKPGYFGYNDEIKAYPYDPEKAKALLKEAGYNGEVIELVSERGRWLKDGELTEAVAGMLTDAGFNIKLTFLSWQEWLDTLFNLDKAPDMMFSSNGNELFDMDRFYQALIKTGGPQSAYSNPEVDKMIDAARSEMDTEKRLQLYKDLAKIVYEDPFGLPLLNLKDIYGMSPNLEWEPRQDSRITVFEMKLK</sequence>
<gene>
    <name evidence="7" type="ORF">TSYNT_8103</name>
</gene>
<feature type="signal peptide" evidence="5">
    <location>
        <begin position="1"/>
        <end position="26"/>
    </location>
</feature>
<evidence type="ECO:0000313" key="7">
    <source>
        <dbReference type="EMBL" id="GAQ25574.1"/>
    </source>
</evidence>
<dbReference type="PANTHER" id="PTHR30290:SF9">
    <property type="entry name" value="OLIGOPEPTIDE-BINDING PROTEIN APPA"/>
    <property type="match status" value="1"/>
</dbReference>
<evidence type="ECO:0000256" key="4">
    <source>
        <dbReference type="ARBA" id="ARBA00022729"/>
    </source>
</evidence>
<dbReference type="GO" id="GO:0043190">
    <property type="term" value="C:ATP-binding cassette (ABC) transporter complex"/>
    <property type="evidence" value="ECO:0007669"/>
    <property type="project" value="InterPro"/>
</dbReference>
<dbReference type="GO" id="GO:1904680">
    <property type="term" value="F:peptide transmembrane transporter activity"/>
    <property type="evidence" value="ECO:0007669"/>
    <property type="project" value="TreeGrafter"/>
</dbReference>
<name>A0A0U9HGD8_9FIRM</name>
<dbReference type="GO" id="GO:0042597">
    <property type="term" value="C:periplasmic space"/>
    <property type="evidence" value="ECO:0007669"/>
    <property type="project" value="UniProtKB-ARBA"/>
</dbReference>
<evidence type="ECO:0000256" key="5">
    <source>
        <dbReference type="SAM" id="SignalP"/>
    </source>
</evidence>
<dbReference type="InterPro" id="IPR030678">
    <property type="entry name" value="Peptide/Ni-bd"/>
</dbReference>
<feature type="chain" id="PRO_5006864911" evidence="5">
    <location>
        <begin position="27"/>
        <end position="512"/>
    </location>
</feature>
<dbReference type="EMBL" id="DF977002">
    <property type="protein sequence ID" value="GAQ25574.1"/>
    <property type="molecule type" value="Genomic_DNA"/>
</dbReference>
<proteinExistence type="inferred from homology"/>
<dbReference type="RefSeq" id="WP_059032986.1">
    <property type="nucleotide sequence ID" value="NZ_DF977002.1"/>
</dbReference>
<keyword evidence="4 5" id="KW-0732">Signal</keyword>
<dbReference type="STRING" id="224999.GCA_001485475_01604"/>